<reference evidence="3 4" key="1">
    <citation type="submission" date="2024-10" db="EMBL/GenBank/DDBJ databases">
        <title>Updated reference genomes for cyclostephanoid diatoms.</title>
        <authorList>
            <person name="Roberts W.R."/>
            <person name="Alverson A.J."/>
        </authorList>
    </citation>
    <scope>NUCLEOTIDE SEQUENCE [LARGE SCALE GENOMIC DNA]</scope>
    <source>
        <strain evidence="3 4">AJA232-27</strain>
    </source>
</reference>
<feature type="domain" description="Cyclin-like" evidence="2">
    <location>
        <begin position="88"/>
        <end position="179"/>
    </location>
</feature>
<comment type="caution">
    <text evidence="3">The sequence shown here is derived from an EMBL/GenBank/DDBJ whole genome shotgun (WGS) entry which is preliminary data.</text>
</comment>
<dbReference type="Gene3D" id="1.10.472.10">
    <property type="entry name" value="Cyclin-like"/>
    <property type="match status" value="2"/>
</dbReference>
<evidence type="ECO:0000259" key="2">
    <source>
        <dbReference type="SMART" id="SM00385"/>
    </source>
</evidence>
<keyword evidence="1" id="KW-0195">Cyclin</keyword>
<protein>
    <recommendedName>
        <fullName evidence="2">Cyclin-like domain-containing protein</fullName>
    </recommendedName>
</protein>
<dbReference type="AlphaFoldDB" id="A0ABD3MKA2"/>
<evidence type="ECO:0000313" key="3">
    <source>
        <dbReference type="EMBL" id="KAL3760965.1"/>
    </source>
</evidence>
<dbReference type="InterPro" id="IPR013763">
    <property type="entry name" value="Cyclin-like_dom"/>
</dbReference>
<dbReference type="InterPro" id="IPR006671">
    <property type="entry name" value="Cyclin_N"/>
</dbReference>
<dbReference type="EMBL" id="JALLBG020000168">
    <property type="protein sequence ID" value="KAL3760965.1"/>
    <property type="molecule type" value="Genomic_DNA"/>
</dbReference>
<name>A0ABD3MKA2_9STRA</name>
<dbReference type="PANTHER" id="PTHR10177">
    <property type="entry name" value="CYCLINS"/>
    <property type="match status" value="1"/>
</dbReference>
<dbReference type="InterPro" id="IPR036915">
    <property type="entry name" value="Cyclin-like_sf"/>
</dbReference>
<dbReference type="Pfam" id="PF00134">
    <property type="entry name" value="Cyclin_N"/>
    <property type="match status" value="1"/>
</dbReference>
<comment type="similarity">
    <text evidence="1">Belongs to the cyclin family.</text>
</comment>
<dbReference type="InterPro" id="IPR039361">
    <property type="entry name" value="Cyclin"/>
</dbReference>
<proteinExistence type="inferred from homology"/>
<accession>A0ABD3MKA2</accession>
<gene>
    <name evidence="3" type="ORF">ACHAWU_009644</name>
</gene>
<organism evidence="3 4">
    <name type="scientific">Discostella pseudostelligera</name>
    <dbReference type="NCBI Taxonomy" id="259834"/>
    <lineage>
        <taxon>Eukaryota</taxon>
        <taxon>Sar</taxon>
        <taxon>Stramenopiles</taxon>
        <taxon>Ochrophyta</taxon>
        <taxon>Bacillariophyta</taxon>
        <taxon>Coscinodiscophyceae</taxon>
        <taxon>Thalassiosirophycidae</taxon>
        <taxon>Stephanodiscales</taxon>
        <taxon>Stephanodiscaceae</taxon>
        <taxon>Discostella</taxon>
    </lineage>
</organism>
<keyword evidence="4" id="KW-1185">Reference proteome</keyword>
<dbReference type="Proteomes" id="UP001530293">
    <property type="component" value="Unassembled WGS sequence"/>
</dbReference>
<dbReference type="FunFam" id="1.10.472.10:FF:000093">
    <property type="entry name" value="Predicted protein"/>
    <property type="match status" value="1"/>
</dbReference>
<dbReference type="SUPFAM" id="SSF47954">
    <property type="entry name" value="Cyclin-like"/>
    <property type="match status" value="1"/>
</dbReference>
<evidence type="ECO:0000256" key="1">
    <source>
        <dbReference type="RuleBase" id="RU000383"/>
    </source>
</evidence>
<evidence type="ECO:0000313" key="4">
    <source>
        <dbReference type="Proteomes" id="UP001530293"/>
    </source>
</evidence>
<dbReference type="SMART" id="SM00385">
    <property type="entry name" value="CYCLIN"/>
    <property type="match status" value="1"/>
</dbReference>
<sequence length="301" mass="34197">MSMMIRKMKHDTDAARSSPSDLVGLDHIMQDRNLDGHSTSIRQFDAFAESIAETLALMMQKEQTTYKSCDYLTDAPSVTIADRTKIVDWCYSVIDQCEFQRETVAIAIGMVDRFLSKPSELSLRVLSSRFQFQLLAMTALYLSIKTYERNMLSIEFFTTISCDQYSANEIESMELSLLEGLSWHITPPTCVQMAHHILSLVSKLVTIRQTVWAAVLDEVAFQVEHAVRDYYFVTERPSTVAMAAIFNAIEKIGVQYRQEILNALVAVMNDEFDSPENVIASKDRLYCLVKEEIGNAQSPRI</sequence>